<keyword evidence="3 6" id="KW-1133">Transmembrane helix</keyword>
<feature type="region of interest" description="Disordered" evidence="5">
    <location>
        <begin position="333"/>
        <end position="398"/>
    </location>
</feature>
<feature type="non-terminal residue" evidence="8">
    <location>
        <position position="1"/>
    </location>
</feature>
<organism evidence="8 9">
    <name type="scientific">Candidula unifasciata</name>
    <dbReference type="NCBI Taxonomy" id="100452"/>
    <lineage>
        <taxon>Eukaryota</taxon>
        <taxon>Metazoa</taxon>
        <taxon>Spiralia</taxon>
        <taxon>Lophotrochozoa</taxon>
        <taxon>Mollusca</taxon>
        <taxon>Gastropoda</taxon>
        <taxon>Heterobranchia</taxon>
        <taxon>Euthyneura</taxon>
        <taxon>Panpulmonata</taxon>
        <taxon>Eupulmonata</taxon>
        <taxon>Stylommatophora</taxon>
        <taxon>Helicina</taxon>
        <taxon>Helicoidea</taxon>
        <taxon>Geomitridae</taxon>
        <taxon>Candidula</taxon>
    </lineage>
</organism>
<dbReference type="PRINTS" id="PR00249">
    <property type="entry name" value="GPCRSECRETIN"/>
</dbReference>
<keyword evidence="2 6" id="KW-0812">Transmembrane</keyword>
<evidence type="ECO:0000256" key="1">
    <source>
        <dbReference type="ARBA" id="ARBA00004141"/>
    </source>
</evidence>
<proteinExistence type="predicted"/>
<dbReference type="SUPFAM" id="SSF81321">
    <property type="entry name" value="Family A G protein-coupled receptor-like"/>
    <property type="match status" value="1"/>
</dbReference>
<dbReference type="PANTHER" id="PTHR45692">
    <property type="entry name" value="G_PROTEIN_RECEP_F2_4 DOMAIN-CONTAINING PROTEIN"/>
    <property type="match status" value="1"/>
</dbReference>
<dbReference type="Proteomes" id="UP000678393">
    <property type="component" value="Unassembled WGS sequence"/>
</dbReference>
<gene>
    <name evidence="8" type="ORF">CUNI_LOCUS11915</name>
</gene>
<dbReference type="AlphaFoldDB" id="A0A8S3Z9W0"/>
<reference evidence="8" key="1">
    <citation type="submission" date="2021-04" db="EMBL/GenBank/DDBJ databases">
        <authorList>
            <consortium name="Molecular Ecology Group"/>
        </authorList>
    </citation>
    <scope>NUCLEOTIDE SEQUENCE</scope>
</reference>
<dbReference type="GO" id="GO:0016020">
    <property type="term" value="C:membrane"/>
    <property type="evidence" value="ECO:0007669"/>
    <property type="project" value="UniProtKB-SubCell"/>
</dbReference>
<dbReference type="PROSITE" id="PS50261">
    <property type="entry name" value="G_PROTEIN_RECEP_F2_4"/>
    <property type="match status" value="1"/>
</dbReference>
<dbReference type="InterPro" id="IPR017981">
    <property type="entry name" value="GPCR_2-like_7TM"/>
</dbReference>
<dbReference type="GO" id="GO:0004930">
    <property type="term" value="F:G protein-coupled receptor activity"/>
    <property type="evidence" value="ECO:0007669"/>
    <property type="project" value="InterPro"/>
</dbReference>
<evidence type="ECO:0000256" key="6">
    <source>
        <dbReference type="SAM" id="Phobius"/>
    </source>
</evidence>
<feature type="transmembrane region" description="Helical" evidence="6">
    <location>
        <begin position="31"/>
        <end position="50"/>
    </location>
</feature>
<name>A0A8S3Z9W0_9EUPU</name>
<keyword evidence="4 6" id="KW-0472">Membrane</keyword>
<evidence type="ECO:0000256" key="2">
    <source>
        <dbReference type="ARBA" id="ARBA00022692"/>
    </source>
</evidence>
<feature type="transmembrane region" description="Helical" evidence="6">
    <location>
        <begin position="143"/>
        <end position="171"/>
    </location>
</feature>
<dbReference type="GO" id="GO:0007166">
    <property type="term" value="P:cell surface receptor signaling pathway"/>
    <property type="evidence" value="ECO:0007669"/>
    <property type="project" value="InterPro"/>
</dbReference>
<evidence type="ECO:0000313" key="8">
    <source>
        <dbReference type="EMBL" id="CAG5126357.1"/>
    </source>
</evidence>
<comment type="subcellular location">
    <subcellularLocation>
        <location evidence="1">Membrane</location>
        <topology evidence="1">Multi-pass membrane protein</topology>
    </subcellularLocation>
</comment>
<comment type="caution">
    <text evidence="8">The sequence shown here is derived from an EMBL/GenBank/DDBJ whole genome shotgun (WGS) entry which is preliminary data.</text>
</comment>
<evidence type="ECO:0000259" key="7">
    <source>
        <dbReference type="PROSITE" id="PS50261"/>
    </source>
</evidence>
<evidence type="ECO:0000256" key="5">
    <source>
        <dbReference type="SAM" id="MobiDB-lite"/>
    </source>
</evidence>
<dbReference type="InterPro" id="IPR000832">
    <property type="entry name" value="GPCR_2_secretin-like"/>
</dbReference>
<dbReference type="EMBL" id="CAJHNH020002335">
    <property type="protein sequence ID" value="CAG5126357.1"/>
    <property type="molecule type" value="Genomic_DNA"/>
</dbReference>
<dbReference type="PROSITE" id="PS00650">
    <property type="entry name" value="G_PROTEIN_RECEP_F2_2"/>
    <property type="match status" value="1"/>
</dbReference>
<protein>
    <recommendedName>
        <fullName evidence="7">G-protein coupled receptors family 2 profile 2 domain-containing protein</fullName>
    </recommendedName>
</protein>
<accession>A0A8S3Z9W0</accession>
<dbReference type="CDD" id="cd15040">
    <property type="entry name" value="7tmB2_Adhesion"/>
    <property type="match status" value="1"/>
</dbReference>
<dbReference type="InterPro" id="IPR017983">
    <property type="entry name" value="GPCR_2_secretin-like_CS"/>
</dbReference>
<evidence type="ECO:0000313" key="9">
    <source>
        <dbReference type="Proteomes" id="UP000678393"/>
    </source>
</evidence>
<dbReference type="OrthoDB" id="5961629at2759"/>
<dbReference type="Gene3D" id="1.20.1070.10">
    <property type="entry name" value="Rhodopsin 7-helix transmembrane proteins"/>
    <property type="match status" value="1"/>
</dbReference>
<evidence type="ECO:0000256" key="4">
    <source>
        <dbReference type="ARBA" id="ARBA00023136"/>
    </source>
</evidence>
<feature type="transmembrane region" description="Helical" evidence="6">
    <location>
        <begin position="217"/>
        <end position="240"/>
    </location>
</feature>
<keyword evidence="9" id="KW-1185">Reference proteome</keyword>
<evidence type="ECO:0000256" key="3">
    <source>
        <dbReference type="ARBA" id="ARBA00022989"/>
    </source>
</evidence>
<feature type="transmembrane region" description="Helical" evidence="6">
    <location>
        <begin position="101"/>
        <end position="123"/>
    </location>
</feature>
<dbReference type="Pfam" id="PF00002">
    <property type="entry name" value="7tm_2"/>
    <property type="match status" value="1"/>
</dbReference>
<feature type="domain" description="G-protein coupled receptors family 2 profile 2" evidence="7">
    <location>
        <begin position="1"/>
        <end position="241"/>
    </location>
</feature>
<dbReference type="PANTHER" id="PTHR45692:SF1">
    <property type="entry name" value="G-PROTEIN COUPLED RECEPTORS FAMILY 2 PROFILE 2 DOMAIN-CONTAINING PROTEIN"/>
    <property type="match status" value="1"/>
</dbReference>
<feature type="transmembrane region" description="Helical" evidence="6">
    <location>
        <begin position="192"/>
        <end position="211"/>
    </location>
</feature>
<feature type="transmembrane region" description="Helical" evidence="6">
    <location>
        <begin position="70"/>
        <end position="94"/>
    </location>
</feature>
<sequence>SWRQTTASSEGRNPSNINMEVKLRRDNPSKILINLCLALMLSNLIYLVGMQDYTFDNTASCKVVAVLLHYFLLSSLTWMAVEAFYMYLALILVFKTYFTHFILKCCLVGWGVPLAIVIITLGVNSTDNYGIINSGLCWLRNPAFYAAFVGPVCLILLVNLLAFGLVMRQLVSISGSDISKTDRNSTIHRLRGAVGVVVLLGLSWLFAIFAIGQASIAFYYLFAVFNSMQGLFIFIFYCLLKKDAVVFWKRSLPCFEEYGETSKTSSNSRVISVICVPQAVTAVAATHHLAKHDNHSRSESSTFLGNTVSVTSTLIDSRKNSCFSNGLNNNPYDSSEEYETPVKHETAAAAAPENKQRLSPTASSERKYNPDPKSQNPSSYDAPEMYSKSEKVETATEDPYTEKTYISLPSKDLYSSQLQPVFSSEVNEKIAASSEALQRSVAIGSSDVVSEDSGQLELPDSCWPYRCRKDDNSSPTTSFSRCEGDADCNVDINVAENKFGLKQLGKHTKDIIVTHL</sequence>